<dbReference type="AlphaFoldDB" id="A0A4Y2S2N3"/>
<comment type="caution">
    <text evidence="1">The sequence shown here is derived from an EMBL/GenBank/DDBJ whole genome shotgun (WGS) entry which is preliminary data.</text>
</comment>
<dbReference type="Proteomes" id="UP000499080">
    <property type="component" value="Unassembled WGS sequence"/>
</dbReference>
<accession>A0A4Y2S2N3</accession>
<sequence length="156" mass="17951">MVLCFCWDSRTSPGSGSLMKVVRAYVHYAYITYVHCPACVHLLYHVYSGHAVRTCYVRTLCRTLQYVHAYACAAARMRGLNRIATVLAVHYHSHMRTYIPIRTCVRYLYTVRTLPTYIPDQISVVRFFDDSSTWSFGIIVPAPLFRHLCRCCADNG</sequence>
<evidence type="ECO:0000313" key="1">
    <source>
        <dbReference type="EMBL" id="GBN82438.1"/>
    </source>
</evidence>
<keyword evidence="2" id="KW-1185">Reference proteome</keyword>
<reference evidence="1 2" key="1">
    <citation type="journal article" date="2019" name="Sci. Rep.">
        <title>Orb-weaving spider Araneus ventricosus genome elucidates the spidroin gene catalogue.</title>
        <authorList>
            <person name="Kono N."/>
            <person name="Nakamura H."/>
            <person name="Ohtoshi R."/>
            <person name="Moran D.A.P."/>
            <person name="Shinohara A."/>
            <person name="Yoshida Y."/>
            <person name="Fujiwara M."/>
            <person name="Mori M."/>
            <person name="Tomita M."/>
            <person name="Arakawa K."/>
        </authorList>
    </citation>
    <scope>NUCLEOTIDE SEQUENCE [LARGE SCALE GENOMIC DNA]</scope>
</reference>
<protein>
    <submittedName>
        <fullName evidence="1">Uncharacterized protein</fullName>
    </submittedName>
</protein>
<gene>
    <name evidence="1" type="ORF">AVEN_208575_1</name>
</gene>
<organism evidence="1 2">
    <name type="scientific">Araneus ventricosus</name>
    <name type="common">Orbweaver spider</name>
    <name type="synonym">Epeira ventricosa</name>
    <dbReference type="NCBI Taxonomy" id="182803"/>
    <lineage>
        <taxon>Eukaryota</taxon>
        <taxon>Metazoa</taxon>
        <taxon>Ecdysozoa</taxon>
        <taxon>Arthropoda</taxon>
        <taxon>Chelicerata</taxon>
        <taxon>Arachnida</taxon>
        <taxon>Araneae</taxon>
        <taxon>Araneomorphae</taxon>
        <taxon>Entelegynae</taxon>
        <taxon>Araneoidea</taxon>
        <taxon>Araneidae</taxon>
        <taxon>Araneus</taxon>
    </lineage>
</organism>
<name>A0A4Y2S2N3_ARAVE</name>
<evidence type="ECO:0000313" key="2">
    <source>
        <dbReference type="Proteomes" id="UP000499080"/>
    </source>
</evidence>
<proteinExistence type="predicted"/>
<dbReference type="EMBL" id="BGPR01149492">
    <property type="protein sequence ID" value="GBN82438.1"/>
    <property type="molecule type" value="Genomic_DNA"/>
</dbReference>